<evidence type="ECO:0000313" key="2">
    <source>
        <dbReference type="EMBL" id="GAA4483544.1"/>
    </source>
</evidence>
<evidence type="ECO:0000313" key="3">
    <source>
        <dbReference type="Proteomes" id="UP001501183"/>
    </source>
</evidence>
<evidence type="ECO:0000256" key="1">
    <source>
        <dbReference type="SAM" id="SignalP"/>
    </source>
</evidence>
<gene>
    <name evidence="2" type="ORF">GCM10023094_35310</name>
</gene>
<sequence length="123" mass="12412">MFTNKTLGWAAALIATVGALPLAMPATASAAPVPFIPSSISSCAPGEWLTFNADRVGAAEISYTTAAPMSKWYGAVVMWTNLTTGFQGIAFLNAPPAVVGLGPVVSQVAGLLPCSVSSGVVIT</sequence>
<keyword evidence="1" id="KW-0732">Signal</keyword>
<comment type="caution">
    <text evidence="2">The sequence shown here is derived from an EMBL/GenBank/DDBJ whole genome shotgun (WGS) entry which is preliminary data.</text>
</comment>
<feature type="signal peptide" evidence="1">
    <location>
        <begin position="1"/>
        <end position="30"/>
    </location>
</feature>
<dbReference type="EMBL" id="BAABFB010000053">
    <property type="protein sequence ID" value="GAA4483544.1"/>
    <property type="molecule type" value="Genomic_DNA"/>
</dbReference>
<accession>A0ABP8PBN5</accession>
<protein>
    <submittedName>
        <fullName evidence="2">Uncharacterized protein</fullName>
    </submittedName>
</protein>
<organism evidence="2 3">
    <name type="scientific">Rhodococcus olei</name>
    <dbReference type="NCBI Taxonomy" id="2161675"/>
    <lineage>
        <taxon>Bacteria</taxon>
        <taxon>Bacillati</taxon>
        <taxon>Actinomycetota</taxon>
        <taxon>Actinomycetes</taxon>
        <taxon>Mycobacteriales</taxon>
        <taxon>Nocardiaceae</taxon>
        <taxon>Rhodococcus</taxon>
    </lineage>
</organism>
<proteinExistence type="predicted"/>
<name>A0ABP8PBN5_9NOCA</name>
<reference evidence="3" key="1">
    <citation type="journal article" date="2019" name="Int. J. Syst. Evol. Microbiol.">
        <title>The Global Catalogue of Microorganisms (GCM) 10K type strain sequencing project: providing services to taxonomists for standard genome sequencing and annotation.</title>
        <authorList>
            <consortium name="The Broad Institute Genomics Platform"/>
            <consortium name="The Broad Institute Genome Sequencing Center for Infectious Disease"/>
            <person name="Wu L."/>
            <person name="Ma J."/>
        </authorList>
    </citation>
    <scope>NUCLEOTIDE SEQUENCE [LARGE SCALE GENOMIC DNA]</scope>
    <source>
        <strain evidence="3">JCM 32206</strain>
    </source>
</reference>
<keyword evidence="3" id="KW-1185">Reference proteome</keyword>
<dbReference type="RefSeq" id="WP_345347804.1">
    <property type="nucleotide sequence ID" value="NZ_BAABFB010000053.1"/>
</dbReference>
<dbReference type="Proteomes" id="UP001501183">
    <property type="component" value="Unassembled WGS sequence"/>
</dbReference>
<feature type="chain" id="PRO_5045825383" evidence="1">
    <location>
        <begin position="31"/>
        <end position="123"/>
    </location>
</feature>